<dbReference type="Pfam" id="PF01565">
    <property type="entry name" value="FAD_binding_4"/>
    <property type="match status" value="1"/>
</dbReference>
<dbReference type="KEGG" id="uvi:66067828"/>
<evidence type="ECO:0000256" key="2">
    <source>
        <dbReference type="ARBA" id="ARBA00005466"/>
    </source>
</evidence>
<dbReference type="InterPro" id="IPR050416">
    <property type="entry name" value="FAD-linked_Oxidoreductase"/>
</dbReference>
<organism evidence="8 9">
    <name type="scientific">Ustilaginoidea virens</name>
    <name type="common">Rice false smut fungus</name>
    <name type="synonym">Villosiclava virens</name>
    <dbReference type="NCBI Taxonomy" id="1159556"/>
    <lineage>
        <taxon>Eukaryota</taxon>
        <taxon>Fungi</taxon>
        <taxon>Dikarya</taxon>
        <taxon>Ascomycota</taxon>
        <taxon>Pezizomycotina</taxon>
        <taxon>Sordariomycetes</taxon>
        <taxon>Hypocreomycetidae</taxon>
        <taxon>Hypocreales</taxon>
        <taxon>Clavicipitaceae</taxon>
        <taxon>Ustilaginoidea</taxon>
    </lineage>
</organism>
<dbReference type="Gene3D" id="3.30.465.10">
    <property type="match status" value="1"/>
</dbReference>
<keyword evidence="5" id="KW-0560">Oxidoreductase</keyword>
<feature type="domain" description="FAD-binding PCMH-type" evidence="7">
    <location>
        <begin position="37"/>
        <end position="219"/>
    </location>
</feature>
<dbReference type="OrthoDB" id="415825at2759"/>
<dbReference type="GO" id="GO:0071949">
    <property type="term" value="F:FAD binding"/>
    <property type="evidence" value="ECO:0007669"/>
    <property type="project" value="InterPro"/>
</dbReference>
<evidence type="ECO:0000313" key="8">
    <source>
        <dbReference type="EMBL" id="QUC22810.1"/>
    </source>
</evidence>
<keyword evidence="3" id="KW-0285">Flavoprotein</keyword>
<proteinExistence type="inferred from homology"/>
<dbReference type="InterPro" id="IPR016166">
    <property type="entry name" value="FAD-bd_PCMH"/>
</dbReference>
<feature type="region of interest" description="Disordered" evidence="6">
    <location>
        <begin position="1"/>
        <end position="20"/>
    </location>
</feature>
<evidence type="ECO:0000259" key="7">
    <source>
        <dbReference type="PROSITE" id="PS51387"/>
    </source>
</evidence>
<dbReference type="EMBL" id="CP072757">
    <property type="protein sequence ID" value="QUC22810.1"/>
    <property type="molecule type" value="Genomic_DNA"/>
</dbReference>
<accession>A0A8E5HWB5</accession>
<dbReference type="PROSITE" id="PS51387">
    <property type="entry name" value="FAD_PCMH"/>
    <property type="match status" value="1"/>
</dbReference>
<evidence type="ECO:0000256" key="1">
    <source>
        <dbReference type="ARBA" id="ARBA00001974"/>
    </source>
</evidence>
<dbReference type="SUPFAM" id="SSF56176">
    <property type="entry name" value="FAD-binding/transporter-associated domain-like"/>
    <property type="match status" value="1"/>
</dbReference>
<comment type="cofactor">
    <cofactor evidence="1">
        <name>FAD</name>
        <dbReference type="ChEBI" id="CHEBI:57692"/>
    </cofactor>
</comment>
<dbReference type="GO" id="GO:0016491">
    <property type="term" value="F:oxidoreductase activity"/>
    <property type="evidence" value="ECO:0007669"/>
    <property type="project" value="UniProtKB-KW"/>
</dbReference>
<dbReference type="InterPro" id="IPR006094">
    <property type="entry name" value="Oxid_FAD_bind_N"/>
</dbReference>
<sequence length="530" mass="58584">MDPDAAPDFQGNQFSPGTASYRRANDLYASSTYGAERDLNPGRILQPTGIEDIQSAVRHARRAGRPIAVRTGGHQYSGASSTGPHGIQLDLKPTFRRPRLDLRLLRDPGGSGKVYLRSSVSWTLAEVYDFLLDNGVFMPTGQCTTVCLGGHVQTGGHGMLARSFGLLGDYVRELDIVDHEGRVATVTRERDPDLFFGLLGGSPGSMGVVTHLTVEVQDDLKHQGSRGLWMAFRYRRDTLEALLDILVAKAEDPGFPRNYDLTVNVVSRQANLLDLFPGSEDELKARLPDSIHDGKDNIADLLKFKYALVVVYAQYVRLDGGGGGVPFSPGDLFDPIRRVPHDLAFGKESPDGAPMSRVAAMWLFRSPREFPYPYVKRTNTTRSTALSRAGWASWFAGRVDEVVARRGNGLWVSSQLQLTGGADSMFRRNAGNGTAYSWRDSTVAGTWDVFYRADAADAARAWQDENDRGALARFSSQDRRLLWGSYGDWDMSAVWPRYYDAATYEKLREVRKKADPEGVFTANPFCVPPA</sequence>
<gene>
    <name evidence="8" type="ORF">UV8b_07051</name>
</gene>
<evidence type="ECO:0000256" key="3">
    <source>
        <dbReference type="ARBA" id="ARBA00022630"/>
    </source>
</evidence>
<evidence type="ECO:0000313" key="9">
    <source>
        <dbReference type="Proteomes" id="UP000027002"/>
    </source>
</evidence>
<name>A0A8E5HWB5_USTVR</name>
<dbReference type="InterPro" id="IPR036318">
    <property type="entry name" value="FAD-bd_PCMH-like_sf"/>
</dbReference>
<dbReference type="AlphaFoldDB" id="A0A8E5HWB5"/>
<keyword evidence="4" id="KW-0274">FAD</keyword>
<dbReference type="PANTHER" id="PTHR42973">
    <property type="entry name" value="BINDING OXIDOREDUCTASE, PUTATIVE (AFU_ORTHOLOGUE AFUA_1G17690)-RELATED"/>
    <property type="match status" value="1"/>
</dbReference>
<dbReference type="Gene3D" id="3.40.462.20">
    <property type="match status" value="1"/>
</dbReference>
<comment type="similarity">
    <text evidence="2">Belongs to the oxygen-dependent FAD-linked oxidoreductase family.</text>
</comment>
<evidence type="ECO:0000256" key="6">
    <source>
        <dbReference type="SAM" id="MobiDB-lite"/>
    </source>
</evidence>
<dbReference type="GeneID" id="66067828"/>
<evidence type="ECO:0000256" key="5">
    <source>
        <dbReference type="ARBA" id="ARBA00023002"/>
    </source>
</evidence>
<evidence type="ECO:0000256" key="4">
    <source>
        <dbReference type="ARBA" id="ARBA00022827"/>
    </source>
</evidence>
<dbReference type="InterPro" id="IPR016169">
    <property type="entry name" value="FAD-bd_PCMH_sub2"/>
</dbReference>
<protein>
    <recommendedName>
        <fullName evidence="7">FAD-binding PCMH-type domain-containing protein</fullName>
    </recommendedName>
</protein>
<reference evidence="8" key="1">
    <citation type="submission" date="2020-03" db="EMBL/GenBank/DDBJ databases">
        <title>A mixture of massive structural variations and highly conserved coding sequences in Ustilaginoidea virens genome.</title>
        <authorList>
            <person name="Zhang K."/>
            <person name="Zhao Z."/>
            <person name="Zhang Z."/>
            <person name="Li Y."/>
            <person name="Hsiang T."/>
            <person name="Sun W."/>
        </authorList>
    </citation>
    <scope>NUCLEOTIDE SEQUENCE</scope>
    <source>
        <strain evidence="8">UV-8b</strain>
    </source>
</reference>
<dbReference type="Proteomes" id="UP000027002">
    <property type="component" value="Chromosome 5"/>
</dbReference>
<dbReference type="RefSeq" id="XP_043000483.1">
    <property type="nucleotide sequence ID" value="XM_043144548.1"/>
</dbReference>
<dbReference type="PANTHER" id="PTHR42973:SF39">
    <property type="entry name" value="FAD-BINDING PCMH-TYPE DOMAIN-CONTAINING PROTEIN"/>
    <property type="match status" value="1"/>
</dbReference>
<feature type="region of interest" description="Disordered" evidence="6">
    <location>
        <begin position="66"/>
        <end position="90"/>
    </location>
</feature>
<keyword evidence="9" id="KW-1185">Reference proteome</keyword>